<dbReference type="Gene3D" id="3.30.160.70">
    <property type="entry name" value="Methylated DNA-protein cysteine methyltransferase domain"/>
    <property type="match status" value="1"/>
</dbReference>
<keyword evidence="8 16" id="KW-0862">Zinc</keyword>
<evidence type="ECO:0000256" key="8">
    <source>
        <dbReference type="ARBA" id="ARBA00022833"/>
    </source>
</evidence>
<dbReference type="Gene3D" id="1.10.10.10">
    <property type="entry name" value="Winged helix-like DNA-binding domain superfamily/Winged helix DNA-binding domain"/>
    <property type="match status" value="1"/>
</dbReference>
<dbReference type="SUPFAM" id="SSF53155">
    <property type="entry name" value="Methylated DNA-protein cysteine methyltransferase domain"/>
    <property type="match status" value="1"/>
</dbReference>
<gene>
    <name evidence="18" type="ORF">BKE38_29105</name>
</gene>
<dbReference type="PROSITE" id="PS01124">
    <property type="entry name" value="HTH_ARAC_FAMILY_2"/>
    <property type="match status" value="1"/>
</dbReference>
<evidence type="ECO:0000313" key="18">
    <source>
        <dbReference type="EMBL" id="ONG42895.1"/>
    </source>
</evidence>
<dbReference type="InterPro" id="IPR035451">
    <property type="entry name" value="Ada-like_dom_sf"/>
</dbReference>
<dbReference type="Pfam" id="PF02870">
    <property type="entry name" value="Methyltransf_1N"/>
    <property type="match status" value="1"/>
</dbReference>
<dbReference type="EC" id="2.1.1.63" evidence="3"/>
<dbReference type="GO" id="GO:0003908">
    <property type="term" value="F:methylated-DNA-[protein]-cysteine S-methyltransferase activity"/>
    <property type="evidence" value="ECO:0007669"/>
    <property type="project" value="UniProtKB-EC"/>
</dbReference>
<evidence type="ECO:0000256" key="5">
    <source>
        <dbReference type="ARBA" id="ARBA00022679"/>
    </source>
</evidence>
<dbReference type="SUPFAM" id="SSF57884">
    <property type="entry name" value="Ada DNA repair protein, N-terminal domain (N-Ada 10)"/>
    <property type="match status" value="1"/>
</dbReference>
<evidence type="ECO:0000256" key="11">
    <source>
        <dbReference type="ARBA" id="ARBA00023159"/>
    </source>
</evidence>
<dbReference type="AlphaFoldDB" id="A0A1V2GU71"/>
<dbReference type="SUPFAM" id="SSF46689">
    <property type="entry name" value="Homeodomain-like"/>
    <property type="match status" value="1"/>
</dbReference>
<feature type="binding site" evidence="16">
    <location>
        <position position="47"/>
    </location>
    <ligand>
        <name>Zn(2+)</name>
        <dbReference type="ChEBI" id="CHEBI:29105"/>
    </ligand>
</feature>
<evidence type="ECO:0000256" key="7">
    <source>
        <dbReference type="ARBA" id="ARBA00022763"/>
    </source>
</evidence>
<dbReference type="InterPro" id="IPR004026">
    <property type="entry name" value="Ada_DNA_repair_Zn-bd"/>
</dbReference>
<dbReference type="InterPro" id="IPR016221">
    <property type="entry name" value="Bifunct_regulatory_prot_Ada"/>
</dbReference>
<dbReference type="SMART" id="SM00342">
    <property type="entry name" value="HTH_ARAC"/>
    <property type="match status" value="1"/>
</dbReference>
<accession>A0A1V2GU71</accession>
<dbReference type="FunFam" id="3.40.10.10:FF:000001">
    <property type="entry name" value="DNA-3-methyladenine glycosylase 2"/>
    <property type="match status" value="1"/>
</dbReference>
<dbReference type="Gene3D" id="3.40.10.10">
    <property type="entry name" value="DNA Methylphosphotriester Repair Domain"/>
    <property type="match status" value="1"/>
</dbReference>
<feature type="active site" description="Nucleophile; methyl group acceptor from methylphosphotriester" evidence="15">
    <location>
        <position position="43"/>
    </location>
</feature>
<evidence type="ECO:0000256" key="6">
    <source>
        <dbReference type="ARBA" id="ARBA00022723"/>
    </source>
</evidence>
<dbReference type="InterPro" id="IPR009057">
    <property type="entry name" value="Homeodomain-like_sf"/>
</dbReference>
<evidence type="ECO:0000256" key="2">
    <source>
        <dbReference type="ARBA" id="ARBA00008711"/>
    </source>
</evidence>
<dbReference type="SUPFAM" id="SSF46767">
    <property type="entry name" value="Methylated DNA-protein cysteine methyltransferase, C-terminal domain"/>
    <property type="match status" value="1"/>
</dbReference>
<proteinExistence type="inferred from homology"/>
<protein>
    <recommendedName>
        <fullName evidence="3">methylated-DNA--[protein]-cysteine S-methyltransferase</fullName>
        <ecNumber evidence="3">2.1.1.63</ecNumber>
    </recommendedName>
</protein>
<dbReference type="GO" id="GO:0006307">
    <property type="term" value="P:DNA alkylation repair"/>
    <property type="evidence" value="ECO:0007669"/>
    <property type="project" value="UniProtKB-ARBA"/>
</dbReference>
<evidence type="ECO:0000256" key="14">
    <source>
        <dbReference type="ARBA" id="ARBA00049348"/>
    </source>
</evidence>
<evidence type="ECO:0000259" key="17">
    <source>
        <dbReference type="PROSITE" id="PS01124"/>
    </source>
</evidence>
<reference evidence="18 19" key="1">
    <citation type="submission" date="2016-10" db="EMBL/GenBank/DDBJ databases">
        <title>Draft Genome sequence of Roseomonas sp. strain M3.</title>
        <authorList>
            <person name="Subhash Y."/>
            <person name="Lee S."/>
        </authorList>
    </citation>
    <scope>NUCLEOTIDE SEQUENCE [LARGE SCALE GENOMIC DNA]</scope>
    <source>
        <strain evidence="18 19">M3</strain>
    </source>
</reference>
<dbReference type="RefSeq" id="WP_076960647.1">
    <property type="nucleotide sequence ID" value="NZ_MLCO01000499.1"/>
</dbReference>
<keyword evidence="19" id="KW-1185">Reference proteome</keyword>
<comment type="catalytic activity">
    <reaction evidence="14">
        <text>a 6-O-methyl-2'-deoxyguanosine in DNA + L-cysteinyl-[protein] = S-methyl-L-cysteinyl-[protein] + a 2'-deoxyguanosine in DNA</text>
        <dbReference type="Rhea" id="RHEA:24000"/>
        <dbReference type="Rhea" id="RHEA-COMP:10131"/>
        <dbReference type="Rhea" id="RHEA-COMP:10132"/>
        <dbReference type="Rhea" id="RHEA-COMP:11367"/>
        <dbReference type="Rhea" id="RHEA-COMP:11368"/>
        <dbReference type="ChEBI" id="CHEBI:29950"/>
        <dbReference type="ChEBI" id="CHEBI:82612"/>
        <dbReference type="ChEBI" id="CHEBI:85445"/>
        <dbReference type="ChEBI" id="CHEBI:85448"/>
        <dbReference type="EC" id="2.1.1.63"/>
    </reaction>
</comment>
<dbReference type="Pfam" id="PF12833">
    <property type="entry name" value="HTH_18"/>
    <property type="match status" value="1"/>
</dbReference>
<dbReference type="NCBIfam" id="TIGR00589">
    <property type="entry name" value="ogt"/>
    <property type="match status" value="1"/>
</dbReference>
<evidence type="ECO:0000256" key="3">
    <source>
        <dbReference type="ARBA" id="ARBA00011918"/>
    </source>
</evidence>
<dbReference type="Proteomes" id="UP000188879">
    <property type="component" value="Unassembled WGS sequence"/>
</dbReference>
<feature type="active site" description="Nucleophile; methyl group acceptor from either O6-methylguanine or O4-methylthymine" evidence="15">
    <location>
        <position position="329"/>
    </location>
</feature>
<dbReference type="GO" id="GO:0003700">
    <property type="term" value="F:DNA-binding transcription factor activity"/>
    <property type="evidence" value="ECO:0007669"/>
    <property type="project" value="InterPro"/>
</dbReference>
<dbReference type="Gene3D" id="1.10.10.60">
    <property type="entry name" value="Homeodomain-like"/>
    <property type="match status" value="1"/>
</dbReference>
<keyword evidence="10" id="KW-0238">DNA-binding</keyword>
<evidence type="ECO:0000256" key="15">
    <source>
        <dbReference type="PIRSR" id="PIRSR000409-1"/>
    </source>
</evidence>
<dbReference type="EMBL" id="MLCO01000499">
    <property type="protein sequence ID" value="ONG42895.1"/>
    <property type="molecule type" value="Genomic_DNA"/>
</dbReference>
<dbReference type="NCBIfam" id="NF011964">
    <property type="entry name" value="PRK15435.1"/>
    <property type="match status" value="1"/>
</dbReference>
<dbReference type="PANTHER" id="PTHR10815:SF14">
    <property type="entry name" value="BIFUNCTIONAL TRANSCRIPTIONAL ACTIVATOR_DNA REPAIR ENZYME ADA"/>
    <property type="match status" value="1"/>
</dbReference>
<organism evidence="18 19">
    <name type="scientific">Teichococcus deserti</name>
    <dbReference type="NCBI Taxonomy" id="1817963"/>
    <lineage>
        <taxon>Bacteria</taxon>
        <taxon>Pseudomonadati</taxon>
        <taxon>Pseudomonadota</taxon>
        <taxon>Alphaproteobacteria</taxon>
        <taxon>Acetobacterales</taxon>
        <taxon>Roseomonadaceae</taxon>
        <taxon>Roseomonas</taxon>
    </lineage>
</organism>
<dbReference type="InterPro" id="IPR036631">
    <property type="entry name" value="MGMT_N_sf"/>
</dbReference>
<dbReference type="OrthoDB" id="9802228at2"/>
<dbReference type="Pfam" id="PF01035">
    <property type="entry name" value="DNA_binding_1"/>
    <property type="match status" value="1"/>
</dbReference>
<dbReference type="InterPro" id="IPR001497">
    <property type="entry name" value="MethylDNA_cys_MeTrfase_AS"/>
</dbReference>
<keyword evidence="6 16" id="KW-0479">Metal-binding</keyword>
<keyword evidence="11" id="KW-0010">Activator</keyword>
<feature type="domain" description="HTH araC/xylS-type" evidence="17">
    <location>
        <begin position="108"/>
        <end position="189"/>
    </location>
</feature>
<comment type="caution">
    <text evidence="18">The sequence shown here is derived from an EMBL/GenBank/DDBJ whole genome shotgun (WGS) entry which is preliminary data.</text>
</comment>
<comment type="similarity">
    <text evidence="2">Belongs to the MGMT family.</text>
</comment>
<evidence type="ECO:0000256" key="9">
    <source>
        <dbReference type="ARBA" id="ARBA00023015"/>
    </source>
</evidence>
<comment type="catalytic activity">
    <reaction evidence="1">
        <text>a 4-O-methyl-thymidine in DNA + L-cysteinyl-[protein] = a thymidine in DNA + S-methyl-L-cysteinyl-[protein]</text>
        <dbReference type="Rhea" id="RHEA:53428"/>
        <dbReference type="Rhea" id="RHEA-COMP:10131"/>
        <dbReference type="Rhea" id="RHEA-COMP:10132"/>
        <dbReference type="Rhea" id="RHEA-COMP:13555"/>
        <dbReference type="Rhea" id="RHEA-COMP:13556"/>
        <dbReference type="ChEBI" id="CHEBI:29950"/>
        <dbReference type="ChEBI" id="CHEBI:82612"/>
        <dbReference type="ChEBI" id="CHEBI:137386"/>
        <dbReference type="ChEBI" id="CHEBI:137387"/>
        <dbReference type="EC" id="2.1.1.63"/>
    </reaction>
</comment>
<dbReference type="PANTHER" id="PTHR10815">
    <property type="entry name" value="METHYLATED-DNA--PROTEIN-CYSTEINE METHYLTRANSFERASE"/>
    <property type="match status" value="1"/>
</dbReference>
<evidence type="ECO:0000256" key="4">
    <source>
        <dbReference type="ARBA" id="ARBA00022603"/>
    </source>
</evidence>
<evidence type="ECO:0000256" key="12">
    <source>
        <dbReference type="ARBA" id="ARBA00023163"/>
    </source>
</evidence>
<dbReference type="CDD" id="cd06445">
    <property type="entry name" value="ATase"/>
    <property type="match status" value="1"/>
</dbReference>
<dbReference type="InterPro" id="IPR018060">
    <property type="entry name" value="HTH_AraC"/>
</dbReference>
<keyword evidence="4" id="KW-0489">Methyltransferase</keyword>
<feature type="binding site" evidence="16">
    <location>
        <position position="77"/>
    </location>
    <ligand>
        <name>Zn(2+)</name>
        <dbReference type="ChEBI" id="CHEBI:29105"/>
    </ligand>
</feature>
<dbReference type="FunFam" id="1.10.10.10:FF:000214">
    <property type="entry name" value="Methylated-DNA--protein-cysteine methyltransferase"/>
    <property type="match status" value="1"/>
</dbReference>
<feature type="binding site" evidence="16">
    <location>
        <position position="43"/>
    </location>
    <ligand>
        <name>Zn(2+)</name>
        <dbReference type="ChEBI" id="CHEBI:29105"/>
    </ligand>
</feature>
<dbReference type="GO" id="GO:0043565">
    <property type="term" value="F:sequence-specific DNA binding"/>
    <property type="evidence" value="ECO:0007669"/>
    <property type="project" value="InterPro"/>
</dbReference>
<dbReference type="InterPro" id="IPR014048">
    <property type="entry name" value="MethylDNA_cys_MeTrfase_DNA-bd"/>
</dbReference>
<dbReference type="GO" id="GO:0008270">
    <property type="term" value="F:zinc ion binding"/>
    <property type="evidence" value="ECO:0007669"/>
    <property type="project" value="InterPro"/>
</dbReference>
<keyword evidence="13" id="KW-0234">DNA repair</keyword>
<name>A0A1V2GU71_9PROT</name>
<keyword evidence="5" id="KW-0808">Transferase</keyword>
<comment type="cofactor">
    <cofactor evidence="16">
        <name>Zn(2+)</name>
        <dbReference type="ChEBI" id="CHEBI:29105"/>
    </cofactor>
    <text evidence="16">Binds 1 zinc ion per subunit.</text>
</comment>
<evidence type="ECO:0000256" key="10">
    <source>
        <dbReference type="ARBA" id="ARBA00023125"/>
    </source>
</evidence>
<feature type="binding site" evidence="16">
    <location>
        <position position="74"/>
    </location>
    <ligand>
        <name>Zn(2+)</name>
        <dbReference type="ChEBI" id="CHEBI:29105"/>
    </ligand>
</feature>
<dbReference type="PROSITE" id="PS00374">
    <property type="entry name" value="MGMT"/>
    <property type="match status" value="1"/>
</dbReference>
<evidence type="ECO:0000256" key="16">
    <source>
        <dbReference type="PIRSR" id="PIRSR000409-3"/>
    </source>
</evidence>
<dbReference type="InterPro" id="IPR036388">
    <property type="entry name" value="WH-like_DNA-bd_sf"/>
</dbReference>
<dbReference type="Pfam" id="PF02805">
    <property type="entry name" value="Ada_Zn_binding"/>
    <property type="match status" value="1"/>
</dbReference>
<dbReference type="InterPro" id="IPR036217">
    <property type="entry name" value="MethylDNA_cys_MeTrfase_DNAb"/>
</dbReference>
<sequence length="359" mass="38514">MALDATTTTRFLTEAERWQAVQDRDRAADGRFVYAVLTTGVYCRPSCPSRPKRAENVSFHATPAAAEQAGYRPCKRCRPSGPAPEAAEAAAIAQACRIIEEADEIPPLESLAAAVGLSRFHFHRRFKALTGVTPRDYAAAHRAARLRDGLDTGQTVTAAYHQAGFGSNGRFYAEAEGLLGMRPGEWKDGGRDAAIRFALGECSLGAILVAATERGICAIQFGDTPEPLLEALQARFPKARLIGGDADFEALVARVVALVEQPAGPGAESLPLDIRGTAFQQRVWKALREIPVGKTESYAEVAARLGQPTAVRAVARACASNEIALAIPCHRVVRTGGALAGYRWGIARKQALLEREVAR</sequence>
<keyword evidence="7" id="KW-0227">DNA damage</keyword>
<evidence type="ECO:0000256" key="13">
    <source>
        <dbReference type="ARBA" id="ARBA00023204"/>
    </source>
</evidence>
<keyword evidence="12" id="KW-0804">Transcription</keyword>
<dbReference type="GO" id="GO:0032259">
    <property type="term" value="P:methylation"/>
    <property type="evidence" value="ECO:0007669"/>
    <property type="project" value="UniProtKB-KW"/>
</dbReference>
<evidence type="ECO:0000256" key="1">
    <source>
        <dbReference type="ARBA" id="ARBA00001286"/>
    </source>
</evidence>
<dbReference type="PIRSF" id="PIRSF000409">
    <property type="entry name" value="Ada"/>
    <property type="match status" value="1"/>
</dbReference>
<dbReference type="InterPro" id="IPR008332">
    <property type="entry name" value="MethylG_MeTrfase_N"/>
</dbReference>
<keyword evidence="9" id="KW-0805">Transcription regulation</keyword>
<evidence type="ECO:0000313" key="19">
    <source>
        <dbReference type="Proteomes" id="UP000188879"/>
    </source>
</evidence>